<evidence type="ECO:0000256" key="1">
    <source>
        <dbReference type="SAM" id="MobiDB-lite"/>
    </source>
</evidence>
<dbReference type="Proteomes" id="UP000293162">
    <property type="component" value="Unassembled WGS sequence"/>
</dbReference>
<dbReference type="OrthoDB" id="770653at2"/>
<organism evidence="2 3">
    <name type="scientific">Emticicia agri</name>
    <dbReference type="NCBI Taxonomy" id="2492393"/>
    <lineage>
        <taxon>Bacteria</taxon>
        <taxon>Pseudomonadati</taxon>
        <taxon>Bacteroidota</taxon>
        <taxon>Cytophagia</taxon>
        <taxon>Cytophagales</taxon>
        <taxon>Leadbetterellaceae</taxon>
        <taxon>Emticicia</taxon>
    </lineage>
</organism>
<evidence type="ECO:0000313" key="3">
    <source>
        <dbReference type="Proteomes" id="UP000293162"/>
    </source>
</evidence>
<dbReference type="RefSeq" id="WP_130023031.1">
    <property type="nucleotide sequence ID" value="NZ_SEWF01000036.1"/>
</dbReference>
<feature type="region of interest" description="Disordered" evidence="1">
    <location>
        <begin position="79"/>
        <end position="100"/>
    </location>
</feature>
<name>A0A4Q5LVV0_9BACT</name>
<sequence length="162" mass="17237">MALKSAFAQADIKKVLDASLRNLRTEILQSMKKSGEESVRIARANADTIDASGKLAQSVGYVIVADGVIVAREFDRSADKPVEEHAANSSDSGQQATTNEALAGEKLAESLAAQYSKGYALIVVSGSAYAVEAESRSQDVLTSAEMYVGQQLPKLLERLTQS</sequence>
<keyword evidence="3" id="KW-1185">Reference proteome</keyword>
<accession>A0A4Q5LVV0</accession>
<comment type="caution">
    <text evidence="2">The sequence shown here is derived from an EMBL/GenBank/DDBJ whole genome shotgun (WGS) entry which is preliminary data.</text>
</comment>
<proteinExistence type="predicted"/>
<evidence type="ECO:0000313" key="2">
    <source>
        <dbReference type="EMBL" id="RYU93812.1"/>
    </source>
</evidence>
<gene>
    <name evidence="2" type="ORF">EWM59_20030</name>
</gene>
<protein>
    <submittedName>
        <fullName evidence="2">Uncharacterized protein</fullName>
    </submittedName>
</protein>
<dbReference type="AlphaFoldDB" id="A0A4Q5LVV0"/>
<reference evidence="2 3" key="1">
    <citation type="submission" date="2019-02" db="EMBL/GenBank/DDBJ databases">
        <title>Bacterial novel species Emticicia sp. 17J42-9 isolated from soil.</title>
        <authorList>
            <person name="Jung H.-Y."/>
        </authorList>
    </citation>
    <scope>NUCLEOTIDE SEQUENCE [LARGE SCALE GENOMIC DNA]</scope>
    <source>
        <strain evidence="2 3">17J42-9</strain>
    </source>
</reference>
<feature type="compositionally biased region" description="Polar residues" evidence="1">
    <location>
        <begin position="87"/>
        <end position="100"/>
    </location>
</feature>
<dbReference type="EMBL" id="SEWF01000036">
    <property type="protein sequence ID" value="RYU93812.1"/>
    <property type="molecule type" value="Genomic_DNA"/>
</dbReference>